<feature type="coiled-coil region" evidence="8">
    <location>
        <begin position="781"/>
        <end position="839"/>
    </location>
</feature>
<feature type="region of interest" description="Disordered" evidence="9">
    <location>
        <begin position="1048"/>
        <end position="1071"/>
    </location>
</feature>
<dbReference type="PANTHER" id="PTHR22793:SF12">
    <property type="entry name" value="MYOCARDIN-RELATED TRANSCRIPTION FACTOR, ISOFORM H"/>
    <property type="match status" value="1"/>
</dbReference>
<keyword evidence="2" id="KW-0677">Repeat</keyword>
<keyword evidence="6" id="KW-0539">Nucleus</keyword>
<dbReference type="InterPro" id="IPR043451">
    <property type="entry name" value="Myocardin-like"/>
</dbReference>
<feature type="region of interest" description="Disordered" evidence="9">
    <location>
        <begin position="549"/>
        <end position="576"/>
    </location>
</feature>
<feature type="region of interest" description="Disordered" evidence="9">
    <location>
        <begin position="708"/>
        <end position="752"/>
    </location>
</feature>
<feature type="region of interest" description="Disordered" evidence="9">
    <location>
        <begin position="157"/>
        <end position="199"/>
    </location>
</feature>
<feature type="compositionally biased region" description="Polar residues" evidence="9">
    <location>
        <begin position="157"/>
        <end position="171"/>
    </location>
</feature>
<keyword evidence="12" id="KW-1185">Reference proteome</keyword>
<dbReference type="Proteomes" id="UP000276776">
    <property type="component" value="Unassembled WGS sequence"/>
</dbReference>
<evidence type="ECO:0000313" key="11">
    <source>
        <dbReference type="EMBL" id="VDN00769.1"/>
    </source>
</evidence>
<evidence type="ECO:0000259" key="10">
    <source>
        <dbReference type="PROSITE" id="PS50800"/>
    </source>
</evidence>
<evidence type="ECO:0000256" key="5">
    <source>
        <dbReference type="ARBA" id="ARBA00023163"/>
    </source>
</evidence>
<dbReference type="InterPro" id="IPR036361">
    <property type="entry name" value="SAP_dom_sf"/>
</dbReference>
<feature type="compositionally biased region" description="Polar residues" evidence="9">
    <location>
        <begin position="178"/>
        <end position="188"/>
    </location>
</feature>
<evidence type="ECO:0000256" key="6">
    <source>
        <dbReference type="ARBA" id="ARBA00023242"/>
    </source>
</evidence>
<feature type="repeat" description="RPEL" evidence="7">
    <location>
        <begin position="69"/>
        <end position="94"/>
    </location>
</feature>
<accession>A0A0N5CU56</accession>
<comment type="subcellular location">
    <subcellularLocation>
        <location evidence="1">Nucleus</location>
    </subcellularLocation>
</comment>
<feature type="compositionally biased region" description="Polar residues" evidence="9">
    <location>
        <begin position="487"/>
        <end position="503"/>
    </location>
</feature>
<feature type="domain" description="SAP" evidence="10">
    <location>
        <begin position="340"/>
        <end position="374"/>
    </location>
</feature>
<dbReference type="WBParaSite" id="TCLT_0000377801-mRNA-1">
    <property type="protein sequence ID" value="TCLT_0000377801-mRNA-1"/>
    <property type="gene ID" value="TCLT_0000377801"/>
</dbReference>
<dbReference type="SUPFAM" id="SSF68906">
    <property type="entry name" value="SAP domain"/>
    <property type="match status" value="1"/>
</dbReference>
<feature type="region of interest" description="Disordered" evidence="9">
    <location>
        <begin position="485"/>
        <end position="504"/>
    </location>
</feature>
<dbReference type="GO" id="GO:0005634">
    <property type="term" value="C:nucleus"/>
    <property type="evidence" value="ECO:0007669"/>
    <property type="project" value="UniProtKB-SubCell"/>
</dbReference>
<reference evidence="11 12" key="2">
    <citation type="submission" date="2018-11" db="EMBL/GenBank/DDBJ databases">
        <authorList>
            <consortium name="Pathogen Informatics"/>
        </authorList>
    </citation>
    <scope>NUCLEOTIDE SEQUENCE [LARGE SCALE GENOMIC DNA]</scope>
</reference>
<feature type="region of interest" description="Disordered" evidence="9">
    <location>
        <begin position="250"/>
        <end position="275"/>
    </location>
</feature>
<evidence type="ECO:0000313" key="12">
    <source>
        <dbReference type="Proteomes" id="UP000276776"/>
    </source>
</evidence>
<dbReference type="GO" id="GO:0003713">
    <property type="term" value="F:transcription coactivator activity"/>
    <property type="evidence" value="ECO:0007669"/>
    <property type="project" value="TreeGrafter"/>
</dbReference>
<keyword evidence="4 8" id="KW-0175">Coiled coil</keyword>
<dbReference type="Gene3D" id="6.10.150.10">
    <property type="match status" value="1"/>
</dbReference>
<dbReference type="Gene3D" id="1.10.720.30">
    <property type="entry name" value="SAP domain"/>
    <property type="match status" value="1"/>
</dbReference>
<evidence type="ECO:0000256" key="8">
    <source>
        <dbReference type="SAM" id="Coils"/>
    </source>
</evidence>
<dbReference type="GO" id="GO:0045944">
    <property type="term" value="P:positive regulation of transcription by RNA polymerase II"/>
    <property type="evidence" value="ECO:0007669"/>
    <property type="project" value="TreeGrafter"/>
</dbReference>
<feature type="compositionally biased region" description="Polar residues" evidence="9">
    <location>
        <begin position="715"/>
        <end position="746"/>
    </location>
</feature>
<dbReference type="PANTHER" id="PTHR22793">
    <property type="entry name" value="MYOCARDIN-RELATED TRANSCRIPTION FACTOR-RELATED"/>
    <property type="match status" value="1"/>
</dbReference>
<evidence type="ECO:0000313" key="13">
    <source>
        <dbReference type="WBParaSite" id="TCLT_0000377801-mRNA-1"/>
    </source>
</evidence>
<keyword evidence="3" id="KW-0805">Transcription regulation</keyword>
<evidence type="ECO:0000256" key="2">
    <source>
        <dbReference type="ARBA" id="ARBA00022737"/>
    </source>
</evidence>
<name>A0A0N5CU56_THECL</name>
<dbReference type="SMART" id="SM00707">
    <property type="entry name" value="RPEL"/>
    <property type="match status" value="2"/>
</dbReference>
<dbReference type="Pfam" id="PF02755">
    <property type="entry name" value="RPEL"/>
    <property type="match status" value="1"/>
</dbReference>
<evidence type="ECO:0000256" key="3">
    <source>
        <dbReference type="ARBA" id="ARBA00023015"/>
    </source>
</evidence>
<dbReference type="OrthoDB" id="197676at2759"/>
<evidence type="ECO:0000256" key="4">
    <source>
        <dbReference type="ARBA" id="ARBA00023054"/>
    </source>
</evidence>
<dbReference type="SMART" id="SM00513">
    <property type="entry name" value="SAP"/>
    <property type="match status" value="1"/>
</dbReference>
<dbReference type="PROSITE" id="PS50800">
    <property type="entry name" value="SAP"/>
    <property type="match status" value="1"/>
</dbReference>
<organism evidence="13">
    <name type="scientific">Thelazia callipaeda</name>
    <name type="common">Oriental eyeworm</name>
    <name type="synonym">Parasitic nematode</name>
    <dbReference type="NCBI Taxonomy" id="103827"/>
    <lineage>
        <taxon>Eukaryota</taxon>
        <taxon>Metazoa</taxon>
        <taxon>Ecdysozoa</taxon>
        <taxon>Nematoda</taxon>
        <taxon>Chromadorea</taxon>
        <taxon>Rhabditida</taxon>
        <taxon>Spirurina</taxon>
        <taxon>Spiruromorpha</taxon>
        <taxon>Thelazioidea</taxon>
        <taxon>Thelaziidae</taxon>
        <taxon>Thelazia</taxon>
    </lineage>
</organism>
<dbReference type="InterPro" id="IPR003034">
    <property type="entry name" value="SAP_dom"/>
</dbReference>
<proteinExistence type="predicted"/>
<evidence type="ECO:0000256" key="7">
    <source>
        <dbReference type="PROSITE-ProRule" id="PRU00401"/>
    </source>
</evidence>
<feature type="compositionally biased region" description="Polar residues" evidence="9">
    <location>
        <begin position="561"/>
        <end position="576"/>
    </location>
</feature>
<protein>
    <submittedName>
        <fullName evidence="13">SAP domain-containing protein</fullName>
    </submittedName>
</protein>
<dbReference type="EMBL" id="UYYF01004266">
    <property type="protein sequence ID" value="VDN00769.1"/>
    <property type="molecule type" value="Genomic_DNA"/>
</dbReference>
<dbReference type="STRING" id="103827.A0A0N5CU56"/>
<evidence type="ECO:0000256" key="1">
    <source>
        <dbReference type="ARBA" id="ARBA00004123"/>
    </source>
</evidence>
<feature type="region of interest" description="Disordered" evidence="9">
    <location>
        <begin position="1091"/>
        <end position="1120"/>
    </location>
</feature>
<sequence length="1331" mass="148224">MFVICDFLAKEVDKRNLLKSKERDTLKRRIEQRPSKQILVRQHILLTASNADASIQQKTEELKLCKLRDDLNRKLQHRPGPLELITKKILQADAELEQAIQEGRLSFTKTNQGNEVERKEEESEMEVISAAASTYTYPKKVPNVCLVKSKLRRRGSQYRTPYVQTLPSPNARSKLKTQDSAVESNQDTETLDDGLANHGVSYMSDSSSLLNVTEQASSNENTCEMQSSYDLLLQQQQLFLQWQREVEESRTHGSLQENEERRPYQDECASSSGASRCVTPSVQKSLMGTDCIQTGVQSVISEQGQDNQQCCRCSSVTLNDSEISGIVNPVSDIEKPKSRLADYRVQDLKNECKKRQLPVSGPKPQLLERLKPYEESILNQSCTATFMDSSSCEPASIPSPISDTAASSNRLPPISNVIGNYGSSKHSSLSPLIQRAQSIQPHSFVVQLPPAQQRQHQVLHLVDANGAVVATATVPPNMQCCCKTSDHSQTSNISVNDNTTSRSLSDRYHQHNSNNNHVTQNMVHQVQNEPTFSFAQLGSGGQFTLVRQSSAEQLQHENETHSSCSGQHQHQETQLTQSTLISSCNSKQQTHSGTGAVFSSCDDSHQQQTQGSILSSFNAQHQQQAQLTQGTILGNAVLNCQLTPSPASPDQRVVGAGSHQLTAVPLRATKSQQQLYQVQIQHSGTTTTCFKQHNRQGQYFLYNNVAGHSSKEDSGGSQNVLCPSMQSAQPHCSPVTADSASGSSPDIPSPPNNVEKLVVVEAVPTHIDPSDTNALLSATTLSIHEEMLRFQQRKIEELQKELHHSQQQLKHQQQIILAAKKAQQAKRQENAQHEGYQQQSDADLWLNQLDIKHLNKFHIQLFLQHKLQQQQMQADSFFISRHNLFSKSIFETKQFDIGFIFCSTSSSFILVFAQITEQQNLATTEEKLQEELHVEQAVQDIVRLIKQDARTALLIVQLLRRYQLERNQAVAAVTQIVENPSCEKDVQQDVQKESKMTDSVVVDPQIQQPVNVAIKSVHNALQPQTSVVIIEDDLQRFVSSSSMHFKHKSRKKNVLRAKSDADSQEKPSTSVDMEEIFKQVLENASKALLESDSGKRSKANLSSSSGFPEDFVTHKETPSSSLQQYEVNTVVVENNNNNTTLLPSCDQLIQPYNDKVSPISTVYAVDQTMGTDIGCRFFEDVEVVEERTAGTPQVYQYSKNQSFDDLMDVLRDDQTDAQNVESNDLDVSSTTVYGTDELAALLGDDWFQNDCAMIEASISSQTAEQYISSEAVIKKVGTAEKQILNYNDSLMAHNCIQPIDQNTGMDWLDMMLPAPSPVSVGLDNSEIGSIV</sequence>
<dbReference type="Pfam" id="PF02037">
    <property type="entry name" value="SAP"/>
    <property type="match status" value="1"/>
</dbReference>
<dbReference type="InterPro" id="IPR004018">
    <property type="entry name" value="RPEL_repeat"/>
</dbReference>
<evidence type="ECO:0000256" key="9">
    <source>
        <dbReference type="SAM" id="MobiDB-lite"/>
    </source>
</evidence>
<keyword evidence="5" id="KW-0804">Transcription</keyword>
<dbReference type="OMA" id="LFLQWQR"/>
<feature type="repeat" description="RPEL" evidence="7">
    <location>
        <begin position="24"/>
        <end position="49"/>
    </location>
</feature>
<dbReference type="PROSITE" id="PS51073">
    <property type="entry name" value="RPEL"/>
    <property type="match status" value="2"/>
</dbReference>
<gene>
    <name evidence="11" type="ORF">TCLT_LOCUS3767</name>
</gene>
<reference evidence="13" key="1">
    <citation type="submission" date="2016-04" db="UniProtKB">
        <authorList>
            <consortium name="WormBaseParasite"/>
        </authorList>
    </citation>
    <scope>IDENTIFICATION</scope>
</reference>